<feature type="region of interest" description="Disordered" evidence="1">
    <location>
        <begin position="1"/>
        <end position="23"/>
    </location>
</feature>
<keyword evidence="4" id="KW-1185">Reference proteome</keyword>
<organism evidence="3 4">
    <name type="scientific">Paenibacillus rhizoplanae</name>
    <dbReference type="NCBI Taxonomy" id="1917181"/>
    <lineage>
        <taxon>Bacteria</taxon>
        <taxon>Bacillati</taxon>
        <taxon>Bacillota</taxon>
        <taxon>Bacilli</taxon>
        <taxon>Bacillales</taxon>
        <taxon>Paenibacillaceae</taxon>
        <taxon>Paenibacillus</taxon>
    </lineage>
</organism>
<dbReference type="Pfam" id="PF00107">
    <property type="entry name" value="ADH_zinc_N"/>
    <property type="match status" value="1"/>
</dbReference>
<dbReference type="SUPFAM" id="SSF51735">
    <property type="entry name" value="NAD(P)-binding Rossmann-fold domains"/>
    <property type="match status" value="1"/>
</dbReference>
<feature type="domain" description="Enoyl reductase (ER)" evidence="2">
    <location>
        <begin position="7"/>
        <end position="328"/>
    </location>
</feature>
<protein>
    <submittedName>
        <fullName evidence="3">Zinc-binding dehydrogenase</fullName>
    </submittedName>
</protein>
<evidence type="ECO:0000259" key="2">
    <source>
        <dbReference type="SMART" id="SM00829"/>
    </source>
</evidence>
<reference evidence="4" key="1">
    <citation type="journal article" date="2019" name="Int. J. Syst. Evol. Microbiol.">
        <title>The Global Catalogue of Microorganisms (GCM) 10K type strain sequencing project: providing services to taxonomists for standard genome sequencing and annotation.</title>
        <authorList>
            <consortium name="The Broad Institute Genomics Platform"/>
            <consortium name="The Broad Institute Genome Sequencing Center for Infectious Disease"/>
            <person name="Wu L."/>
            <person name="Ma J."/>
        </authorList>
    </citation>
    <scope>NUCLEOTIDE SEQUENCE [LARGE SCALE GENOMIC DNA]</scope>
    <source>
        <strain evidence="4">CCM 8725</strain>
    </source>
</reference>
<dbReference type="Proteomes" id="UP001597448">
    <property type="component" value="Unassembled WGS sequence"/>
</dbReference>
<dbReference type="InterPro" id="IPR036291">
    <property type="entry name" value="NAD(P)-bd_dom_sf"/>
</dbReference>
<dbReference type="Gene3D" id="3.90.180.10">
    <property type="entry name" value="Medium-chain alcohol dehydrogenases, catalytic domain"/>
    <property type="match status" value="1"/>
</dbReference>
<name>A0ABW5F475_9BACL</name>
<dbReference type="InterPro" id="IPR011032">
    <property type="entry name" value="GroES-like_sf"/>
</dbReference>
<dbReference type="PANTHER" id="PTHR45033">
    <property type="match status" value="1"/>
</dbReference>
<dbReference type="PANTHER" id="PTHR45033:SF3">
    <property type="entry name" value="DEHYDROGENASE, PUTATIVE (AFU_ORTHOLOGUE AFUA_2G13270)-RELATED"/>
    <property type="match status" value="1"/>
</dbReference>
<evidence type="ECO:0000313" key="3">
    <source>
        <dbReference type="EMBL" id="MFD2409890.1"/>
    </source>
</evidence>
<dbReference type="InterPro" id="IPR013149">
    <property type="entry name" value="ADH-like_C"/>
</dbReference>
<sequence length="331" mass="35374">MKAITLGPQGLQYTDHPDKRPEQGQVKVRLKTAGLNHRDLFIIAAASATEGAPGPIHPCVLGSDGAGVIEETGEGVSGLAQGMEVIINPCLGWDQADEVPVVPDILGYPADGTFAEYVIVPEQNVVPKPAYLSWEEAGVLPLAALTAYRALFTRGDLKQGDHVLIPGIGGGVATFAALMAAAAGARVTVTSRSEAKRAEALQLPVTQVIDSNSIWREELQHQPVDLILDSVGPATFGQYFEVIKPNGRIVMFGASSGDDLSIPARAIFFPQLQVLGTSMGSHEEFIAMLRFMEQHQVHPILDSVYSLAETPLALQRMERAEQLGNIALRIG</sequence>
<gene>
    <name evidence="3" type="ORF">ACFSX3_08425</name>
</gene>
<dbReference type="RefSeq" id="WP_209987108.1">
    <property type="nucleotide sequence ID" value="NZ_JBHSVQ010000001.1"/>
</dbReference>
<dbReference type="InterPro" id="IPR013154">
    <property type="entry name" value="ADH-like_N"/>
</dbReference>
<dbReference type="InterPro" id="IPR052711">
    <property type="entry name" value="Zinc_ADH-like"/>
</dbReference>
<proteinExistence type="predicted"/>
<dbReference type="EMBL" id="JBHUKY010000019">
    <property type="protein sequence ID" value="MFD2409890.1"/>
    <property type="molecule type" value="Genomic_DNA"/>
</dbReference>
<dbReference type="Gene3D" id="3.40.50.720">
    <property type="entry name" value="NAD(P)-binding Rossmann-like Domain"/>
    <property type="match status" value="1"/>
</dbReference>
<comment type="caution">
    <text evidence="3">The sequence shown here is derived from an EMBL/GenBank/DDBJ whole genome shotgun (WGS) entry which is preliminary data.</text>
</comment>
<evidence type="ECO:0000313" key="4">
    <source>
        <dbReference type="Proteomes" id="UP001597448"/>
    </source>
</evidence>
<dbReference type="Pfam" id="PF08240">
    <property type="entry name" value="ADH_N"/>
    <property type="match status" value="1"/>
</dbReference>
<dbReference type="SUPFAM" id="SSF50129">
    <property type="entry name" value="GroES-like"/>
    <property type="match status" value="1"/>
</dbReference>
<accession>A0ABW5F475</accession>
<dbReference type="SMART" id="SM00829">
    <property type="entry name" value="PKS_ER"/>
    <property type="match status" value="1"/>
</dbReference>
<evidence type="ECO:0000256" key="1">
    <source>
        <dbReference type="SAM" id="MobiDB-lite"/>
    </source>
</evidence>
<dbReference type="InterPro" id="IPR020843">
    <property type="entry name" value="ER"/>
</dbReference>